<name>A0ABQ0Q171_9PROT</name>
<accession>A0ABQ0Q171</accession>
<dbReference type="EMBL" id="BAPV01000007">
    <property type="protein sequence ID" value="GBQ86654.1"/>
    <property type="molecule type" value="Genomic_DNA"/>
</dbReference>
<evidence type="ECO:0000313" key="1">
    <source>
        <dbReference type="EMBL" id="GBQ86654.1"/>
    </source>
</evidence>
<sequence length="469" mass="50606">MLATGLCLVVIGLGAIGVRHESRAELQRALASLRANLPPDSRFEYDQAYPRFLARGAGFENARFIQGDLVLSARHLTINNPTGYLATGLSFSQIHADHVTVQGPVSGTIGEVTLKKLLLPPFSREKRDIVTLPPASQIRFRHGQIHDIALVHEQGCTLNIGYASLDNYGHDDGNAGSLHEGHASCSNNSTPALALSRAIRQPAAALALDIRDMHETGTRYARYVGWWEQFASNPSPDHLASLQDVQETPARAETKGVAVTLLGARISSETSEARRWTEGTVIQTRGEARTTLLSLSPASPLSLLLPPVTHIDVMTQNITTDTTTKLSTIVFAAMTPKSFAFEGRIAMDNLESSDATHKPALISTDLTYRDDGGNLDTLMTRIAAQRNQSLSDLKQMMALPAALLVQKVPGLSALPEFLQAPTGRSITLSFHPPVKLNGENLKNLSAPLAKDPAMRAAWSSPPILSSTLN</sequence>
<comment type="caution">
    <text evidence="1">The sequence shown here is derived from an EMBL/GenBank/DDBJ whole genome shotgun (WGS) entry which is preliminary data.</text>
</comment>
<keyword evidence="2" id="KW-1185">Reference proteome</keyword>
<reference evidence="1" key="1">
    <citation type="submission" date="2013-04" db="EMBL/GenBank/DDBJ databases">
        <title>The genome sequencing project of 58 acetic acid bacteria.</title>
        <authorList>
            <person name="Okamoto-Kainuma A."/>
            <person name="Ishikawa M."/>
            <person name="Umino S."/>
            <person name="Koizumi Y."/>
            <person name="Shiwa Y."/>
            <person name="Yoshikawa H."/>
            <person name="Matsutani M."/>
            <person name="Matsushita K."/>
        </authorList>
    </citation>
    <scope>NUCLEOTIDE SEQUENCE</scope>
    <source>
        <strain evidence="1">NRIC 0535</strain>
    </source>
</reference>
<protein>
    <submittedName>
        <fullName evidence="1">Uncharacterized protein</fullName>
    </submittedName>
</protein>
<gene>
    <name evidence="1" type="ORF">AA0535_1072</name>
</gene>
<dbReference type="Proteomes" id="UP001062776">
    <property type="component" value="Unassembled WGS sequence"/>
</dbReference>
<organism evidence="1 2">
    <name type="scientific">Asaia krungthepensis NRIC 0535</name>
    <dbReference type="NCBI Taxonomy" id="1307925"/>
    <lineage>
        <taxon>Bacteria</taxon>
        <taxon>Pseudomonadati</taxon>
        <taxon>Pseudomonadota</taxon>
        <taxon>Alphaproteobacteria</taxon>
        <taxon>Acetobacterales</taxon>
        <taxon>Acetobacteraceae</taxon>
        <taxon>Asaia</taxon>
    </lineage>
</organism>
<proteinExistence type="predicted"/>
<evidence type="ECO:0000313" key="2">
    <source>
        <dbReference type="Proteomes" id="UP001062776"/>
    </source>
</evidence>